<dbReference type="GO" id="GO:0008331">
    <property type="term" value="F:high voltage-gated calcium channel activity"/>
    <property type="evidence" value="ECO:0000318"/>
    <property type="project" value="GO_Central"/>
</dbReference>
<reference evidence="13" key="3">
    <citation type="submission" date="2015-06" db="UniProtKB">
        <authorList>
            <consortium name="EnsemblMetazoa"/>
        </authorList>
    </citation>
    <scope>IDENTIFICATION</scope>
</reference>
<evidence type="ECO:0000256" key="7">
    <source>
        <dbReference type="ARBA" id="ARBA00022882"/>
    </source>
</evidence>
<keyword evidence="4" id="KW-0597">Phosphoprotein</keyword>
<dbReference type="GO" id="GO:0005891">
    <property type="term" value="C:voltage-gated calcium channel complex"/>
    <property type="evidence" value="ECO:0000318"/>
    <property type="project" value="GO_Central"/>
</dbReference>
<dbReference type="STRING" id="6412.T1EJ14"/>
<evidence type="ECO:0000256" key="3">
    <source>
        <dbReference type="ARBA" id="ARBA00022448"/>
    </source>
</evidence>
<keyword evidence="9" id="KW-0407">Ion channel</keyword>
<reference evidence="12 14" key="2">
    <citation type="journal article" date="2013" name="Nature">
        <title>Insights into bilaterian evolution from three spiralian genomes.</title>
        <authorList>
            <person name="Simakov O."/>
            <person name="Marletaz F."/>
            <person name="Cho S.J."/>
            <person name="Edsinger-Gonzales E."/>
            <person name="Havlak P."/>
            <person name="Hellsten U."/>
            <person name="Kuo D.H."/>
            <person name="Larsson T."/>
            <person name="Lv J."/>
            <person name="Arendt D."/>
            <person name="Savage R."/>
            <person name="Osoegawa K."/>
            <person name="de Jong P."/>
            <person name="Grimwood J."/>
            <person name="Chapman J.A."/>
            <person name="Shapiro H."/>
            <person name="Aerts A."/>
            <person name="Otillar R.P."/>
            <person name="Terry A.Y."/>
            <person name="Boore J.L."/>
            <person name="Grigoriev I.V."/>
            <person name="Lindberg D.R."/>
            <person name="Seaver E.C."/>
            <person name="Weisblat D.A."/>
            <person name="Putnam N.H."/>
            <person name="Rokhsar D.S."/>
        </authorList>
    </citation>
    <scope>NUCLEOTIDE SEQUENCE</scope>
</reference>
<feature type="compositionally biased region" description="Low complexity" evidence="10">
    <location>
        <begin position="98"/>
        <end position="107"/>
    </location>
</feature>
<accession>T1EJ14</accession>
<dbReference type="RefSeq" id="XP_009028525.1">
    <property type="nucleotide sequence ID" value="XM_009030277.1"/>
</dbReference>
<keyword evidence="6" id="KW-0106">Calcium</keyword>
<dbReference type="InParanoid" id="T1EJ14"/>
<gene>
    <name evidence="13" type="primary">20196564</name>
    <name evidence="12" type="ORF">HELRODRAFT_140562</name>
</gene>
<dbReference type="SMART" id="SM00072">
    <property type="entry name" value="GuKc"/>
    <property type="match status" value="1"/>
</dbReference>
<reference evidence="14" key="1">
    <citation type="submission" date="2012-12" db="EMBL/GenBank/DDBJ databases">
        <authorList>
            <person name="Hellsten U."/>
            <person name="Grimwood J."/>
            <person name="Chapman J.A."/>
            <person name="Shapiro H."/>
            <person name="Aerts A."/>
            <person name="Otillar R.P."/>
            <person name="Terry A.Y."/>
            <person name="Boore J.L."/>
            <person name="Simakov O."/>
            <person name="Marletaz F."/>
            <person name="Cho S.-J."/>
            <person name="Edsinger-Gonzales E."/>
            <person name="Havlak P."/>
            <person name="Kuo D.-H."/>
            <person name="Larsson T."/>
            <person name="Lv J."/>
            <person name="Arendt D."/>
            <person name="Savage R."/>
            <person name="Osoegawa K."/>
            <person name="de Jong P."/>
            <person name="Lindberg D.R."/>
            <person name="Seaver E.C."/>
            <person name="Weisblat D.A."/>
            <person name="Putnam N.H."/>
            <person name="Grigoriev I.V."/>
            <person name="Rokhsar D.S."/>
        </authorList>
    </citation>
    <scope>NUCLEOTIDE SEQUENCE</scope>
</reference>
<evidence type="ECO:0000313" key="12">
    <source>
        <dbReference type="EMBL" id="ESN93465.1"/>
    </source>
</evidence>
<dbReference type="Gene3D" id="3.40.50.300">
    <property type="entry name" value="P-loop containing nucleotide triphosphate hydrolases"/>
    <property type="match status" value="1"/>
</dbReference>
<dbReference type="InterPro" id="IPR008145">
    <property type="entry name" value="GK/Ca_channel_bsu"/>
</dbReference>
<comment type="similarity">
    <text evidence="1">Belongs to the calcium channel beta subunit family.</text>
</comment>
<sequence>KPVAFAVRTNVAYDGSTDSPPVPNTAVSFAIRDFLHIKEKFNNEWWIGRLVREGSDVGFIPSPTKLETIKQQQVSQPNAKNTKNKNNTASNVDNLLNSKSTTSRSSTPPSPGFLCYQPALDIGDDDDEDEVGNQPATTSNTTAINSTNPTANTKEKRKPFFKKMDSIPPYEVVPSMRPVIFIGPSLKGYEVTDMMQKALFDFLKHRFENRITVTRVTADISLAKRSVLNNPGKRAIMERANSRSSSIAEVQGEIERIFELSRSLQLVVLDCDTINHPSQLTKTSLSPIIVYIKIASQKVLQKLIKTRGKSQSRNMNVQLMSAEKLNQCNPEMFDVILDENQLDEACDHLSEYLESYWRATHP</sequence>
<protein>
    <recommendedName>
        <fullName evidence="11">Guanylate kinase/L-type calcium channel beta subunit domain-containing protein</fullName>
    </recommendedName>
</protein>
<keyword evidence="8" id="KW-0406">Ion transport</keyword>
<evidence type="ECO:0000256" key="4">
    <source>
        <dbReference type="ARBA" id="ARBA00022553"/>
    </source>
</evidence>
<dbReference type="KEGG" id="hro:HELRODRAFT_140562"/>
<proteinExistence type="inferred from homology"/>
<evidence type="ECO:0000256" key="5">
    <source>
        <dbReference type="ARBA" id="ARBA00022568"/>
    </source>
</evidence>
<dbReference type="AlphaFoldDB" id="T1EJ14"/>
<dbReference type="PANTHER" id="PTHR11824">
    <property type="entry name" value="VOLTAGE-DEPENDENT CALCIUM CHANNEL BETA SUBUNIT"/>
    <property type="match status" value="1"/>
</dbReference>
<dbReference type="SUPFAM" id="SSF50044">
    <property type="entry name" value="SH3-domain"/>
    <property type="match status" value="1"/>
</dbReference>
<dbReference type="OrthoDB" id="5962384at2759"/>
<dbReference type="PRINTS" id="PR01626">
    <property type="entry name" value="LCACHANNELB"/>
</dbReference>
<evidence type="ECO:0000256" key="10">
    <source>
        <dbReference type="SAM" id="MobiDB-lite"/>
    </source>
</evidence>
<dbReference type="InterPro" id="IPR036028">
    <property type="entry name" value="SH3-like_dom_sf"/>
</dbReference>
<feature type="domain" description="Guanylate kinase/L-type calcium channel beta subunit" evidence="11">
    <location>
        <begin position="175"/>
        <end position="357"/>
    </location>
</feature>
<keyword evidence="7" id="KW-0851">Voltage-gated channel</keyword>
<evidence type="ECO:0000256" key="1">
    <source>
        <dbReference type="ARBA" id="ARBA00010836"/>
    </source>
</evidence>
<dbReference type="CTD" id="20196564"/>
<dbReference type="Proteomes" id="UP000015101">
    <property type="component" value="Unassembled WGS sequence"/>
</dbReference>
<dbReference type="eggNOG" id="KOG3812">
    <property type="taxonomic scope" value="Eukaryota"/>
</dbReference>
<evidence type="ECO:0000256" key="8">
    <source>
        <dbReference type="ARBA" id="ARBA00023065"/>
    </source>
</evidence>
<evidence type="ECO:0000256" key="2">
    <source>
        <dbReference type="ARBA" id="ARBA00022443"/>
    </source>
</evidence>
<name>T1EJ14_HELRO</name>
<dbReference type="GO" id="GO:0007268">
    <property type="term" value="P:chemical synaptic transmission"/>
    <property type="evidence" value="ECO:0000318"/>
    <property type="project" value="GO_Central"/>
</dbReference>
<evidence type="ECO:0000256" key="9">
    <source>
        <dbReference type="ARBA" id="ARBA00023303"/>
    </source>
</evidence>
<dbReference type="GeneID" id="20196564"/>
<evidence type="ECO:0000259" key="11">
    <source>
        <dbReference type="SMART" id="SM00072"/>
    </source>
</evidence>
<feature type="region of interest" description="Disordered" evidence="10">
    <location>
        <begin position="70"/>
        <end position="157"/>
    </location>
</feature>
<dbReference type="GO" id="GO:0006816">
    <property type="term" value="P:calcium ion transport"/>
    <property type="evidence" value="ECO:0000318"/>
    <property type="project" value="GO_Central"/>
</dbReference>
<dbReference type="EMBL" id="KB097612">
    <property type="protein sequence ID" value="ESN93465.1"/>
    <property type="molecule type" value="Genomic_DNA"/>
</dbReference>
<feature type="compositionally biased region" description="Low complexity" evidence="10">
    <location>
        <begin position="135"/>
        <end position="152"/>
    </location>
</feature>
<keyword evidence="2" id="KW-0728">SH3 domain</keyword>
<dbReference type="FunFam" id="3.40.50.300:FF:000023">
    <property type="entry name" value="Voltage-dependent L-type calcium channel subunit beta-2"/>
    <property type="match status" value="1"/>
</dbReference>
<keyword evidence="3" id="KW-0813">Transport</keyword>
<dbReference type="InterPro" id="IPR000584">
    <property type="entry name" value="VDCC_L_bsu"/>
</dbReference>
<dbReference type="CDD" id="cd11863">
    <property type="entry name" value="SH3_CACNB"/>
    <property type="match status" value="1"/>
</dbReference>
<dbReference type="OMA" id="DSNFSHH"/>
<dbReference type="EMBL" id="AMQM01007431">
    <property type="status" value="NOT_ANNOTATED_CDS"/>
    <property type="molecule type" value="Genomic_DNA"/>
</dbReference>
<dbReference type="Gene3D" id="2.30.30.40">
    <property type="entry name" value="SH3 Domains"/>
    <property type="match status" value="1"/>
</dbReference>
<dbReference type="EnsemblMetazoa" id="HelroT140562">
    <property type="protein sequence ID" value="HelroP140562"/>
    <property type="gene ID" value="HelroG140562"/>
</dbReference>
<keyword evidence="14" id="KW-1185">Reference proteome</keyword>
<evidence type="ECO:0000313" key="13">
    <source>
        <dbReference type="EnsemblMetazoa" id="HelroP140562"/>
    </source>
</evidence>
<evidence type="ECO:0000256" key="6">
    <source>
        <dbReference type="ARBA" id="ARBA00022837"/>
    </source>
</evidence>
<organism evidence="13 14">
    <name type="scientific">Helobdella robusta</name>
    <name type="common">Californian leech</name>
    <dbReference type="NCBI Taxonomy" id="6412"/>
    <lineage>
        <taxon>Eukaryota</taxon>
        <taxon>Metazoa</taxon>
        <taxon>Spiralia</taxon>
        <taxon>Lophotrochozoa</taxon>
        <taxon>Annelida</taxon>
        <taxon>Clitellata</taxon>
        <taxon>Hirudinea</taxon>
        <taxon>Rhynchobdellida</taxon>
        <taxon>Glossiphoniidae</taxon>
        <taxon>Helobdella</taxon>
    </lineage>
</organism>
<evidence type="ECO:0000313" key="14">
    <source>
        <dbReference type="Proteomes" id="UP000015101"/>
    </source>
</evidence>
<keyword evidence="5" id="KW-0109">Calcium transport</keyword>
<dbReference type="HOGENOM" id="CLU_021995_0_0_1"/>
<dbReference type="GO" id="GO:0045202">
    <property type="term" value="C:synapse"/>
    <property type="evidence" value="ECO:0007669"/>
    <property type="project" value="GOC"/>
</dbReference>
<feature type="compositionally biased region" description="Low complexity" evidence="10">
    <location>
        <begin position="78"/>
        <end position="89"/>
    </location>
</feature>
<dbReference type="Pfam" id="PF00625">
    <property type="entry name" value="Guanylate_kin"/>
    <property type="match status" value="1"/>
</dbReference>
<feature type="compositionally biased region" description="Acidic residues" evidence="10">
    <location>
        <begin position="122"/>
        <end position="131"/>
    </location>
</feature>
<dbReference type="InterPro" id="IPR027417">
    <property type="entry name" value="P-loop_NTPase"/>
</dbReference>
<dbReference type="SUPFAM" id="SSF52540">
    <property type="entry name" value="P-loop containing nucleoside triphosphate hydrolases"/>
    <property type="match status" value="1"/>
</dbReference>